<evidence type="ECO:0000256" key="2">
    <source>
        <dbReference type="ARBA" id="ARBA00022801"/>
    </source>
</evidence>
<dbReference type="InterPro" id="IPR001764">
    <property type="entry name" value="Glyco_hydro_3_N"/>
</dbReference>
<organism evidence="5 6">
    <name type="scientific">Amycolatopsis xylanica</name>
    <dbReference type="NCBI Taxonomy" id="589385"/>
    <lineage>
        <taxon>Bacteria</taxon>
        <taxon>Bacillati</taxon>
        <taxon>Actinomycetota</taxon>
        <taxon>Actinomycetes</taxon>
        <taxon>Pseudonocardiales</taxon>
        <taxon>Pseudonocardiaceae</taxon>
        <taxon>Amycolatopsis</taxon>
    </lineage>
</organism>
<dbReference type="InterPro" id="IPR017853">
    <property type="entry name" value="GH"/>
</dbReference>
<dbReference type="PANTHER" id="PTHR30480">
    <property type="entry name" value="BETA-HEXOSAMINIDASE-RELATED"/>
    <property type="match status" value="1"/>
</dbReference>
<dbReference type="GO" id="GO:0004553">
    <property type="term" value="F:hydrolase activity, hydrolyzing O-glycosyl compounds"/>
    <property type="evidence" value="ECO:0007669"/>
    <property type="project" value="InterPro"/>
</dbReference>
<dbReference type="PANTHER" id="PTHR30480:SF16">
    <property type="entry name" value="GLYCOSIDE HYDROLASE FAMILY 3 DOMAIN PROTEIN"/>
    <property type="match status" value="1"/>
</dbReference>
<dbReference type="InterPro" id="IPR036962">
    <property type="entry name" value="Glyco_hydro_3_N_sf"/>
</dbReference>
<accession>A0A1H3PJ66</accession>
<dbReference type="GO" id="GO:0005975">
    <property type="term" value="P:carbohydrate metabolic process"/>
    <property type="evidence" value="ECO:0007669"/>
    <property type="project" value="InterPro"/>
</dbReference>
<dbReference type="STRING" id="589385.SAMN05421504_108232"/>
<keyword evidence="2" id="KW-0378">Hydrolase</keyword>
<sequence>MSVTELDRLVNACLLGGYTGAEPPSWVHSALEHGLAGVTLFPSNLDGGRQAVVRHTRALRRTAPDALIALDEEGGDVTRLDYESGSAYPGNLALGEIDDLALTAEVAAAIAAELKACGVNLNLAPSIDVNSDPDNPIIGVRSFGARPDLVAAHGAAFIESMQDGGVSVCAKHFPGHGATVTDPHHALPIVDVSAETFRARELAPFVSAIKAGVHAMMTAHVVYPALDPDNPATLSRRLLHDLVREELGYNGVLLSSAIAIEAGQGNPDIGAVAVRAFQAGSDLLLLGPDGPDLTATIRASVTEAVRAGTLSLETLETAAARVSTLRTLAAPRALGLEAARRALRVDGPVELTAPATVVELRAGGNALGEAHWSLADRLTALGAASSTLLVGEGDPVALPSSGPVVLVVRDAYRTPWQADWVAAALAARPDTIVVAVGLPDDVTPQVKASIRTYGAGAVNLEAAAERLSGRDLGGES</sequence>
<dbReference type="Gene3D" id="3.20.20.300">
    <property type="entry name" value="Glycoside hydrolase, family 3, N-terminal domain"/>
    <property type="match status" value="1"/>
</dbReference>
<dbReference type="Pfam" id="PF00933">
    <property type="entry name" value="Glyco_hydro_3"/>
    <property type="match status" value="1"/>
</dbReference>
<protein>
    <submittedName>
        <fullName evidence="5">Beta-N-acetylhexosaminidase</fullName>
    </submittedName>
</protein>
<evidence type="ECO:0000259" key="4">
    <source>
        <dbReference type="Pfam" id="PF00933"/>
    </source>
</evidence>
<feature type="domain" description="Glycoside hydrolase family 3 N-terminal" evidence="4">
    <location>
        <begin position="32"/>
        <end position="325"/>
    </location>
</feature>
<reference evidence="5 6" key="1">
    <citation type="submission" date="2016-10" db="EMBL/GenBank/DDBJ databases">
        <authorList>
            <person name="de Groot N.N."/>
        </authorList>
    </citation>
    <scope>NUCLEOTIDE SEQUENCE [LARGE SCALE GENOMIC DNA]</scope>
    <source>
        <strain evidence="5 6">CPCC 202699</strain>
    </source>
</reference>
<evidence type="ECO:0000256" key="3">
    <source>
        <dbReference type="ARBA" id="ARBA00023295"/>
    </source>
</evidence>
<evidence type="ECO:0000313" key="6">
    <source>
        <dbReference type="Proteomes" id="UP000199515"/>
    </source>
</evidence>
<proteinExistence type="inferred from homology"/>
<dbReference type="EMBL" id="FNON01000008">
    <property type="protein sequence ID" value="SDZ00875.1"/>
    <property type="molecule type" value="Genomic_DNA"/>
</dbReference>
<keyword evidence="6" id="KW-1185">Reference proteome</keyword>
<evidence type="ECO:0000313" key="5">
    <source>
        <dbReference type="EMBL" id="SDZ00875.1"/>
    </source>
</evidence>
<dbReference type="InterPro" id="IPR050226">
    <property type="entry name" value="NagZ_Beta-hexosaminidase"/>
</dbReference>
<evidence type="ECO:0000256" key="1">
    <source>
        <dbReference type="ARBA" id="ARBA00005336"/>
    </source>
</evidence>
<gene>
    <name evidence="5" type="ORF">SAMN05421504_108232</name>
</gene>
<keyword evidence="3" id="KW-0326">Glycosidase</keyword>
<dbReference type="GO" id="GO:0009254">
    <property type="term" value="P:peptidoglycan turnover"/>
    <property type="evidence" value="ECO:0007669"/>
    <property type="project" value="TreeGrafter"/>
</dbReference>
<comment type="similarity">
    <text evidence="1">Belongs to the glycosyl hydrolase 3 family.</text>
</comment>
<name>A0A1H3PJ66_9PSEU</name>
<dbReference type="SUPFAM" id="SSF51445">
    <property type="entry name" value="(Trans)glycosidases"/>
    <property type="match status" value="1"/>
</dbReference>
<dbReference type="Proteomes" id="UP000199515">
    <property type="component" value="Unassembled WGS sequence"/>
</dbReference>
<dbReference type="AlphaFoldDB" id="A0A1H3PJ66"/>